<dbReference type="AlphaFoldDB" id="A0AAV2GPB1"/>
<protein>
    <submittedName>
        <fullName evidence="1">Uncharacterized protein</fullName>
    </submittedName>
</protein>
<keyword evidence="2" id="KW-1185">Reference proteome</keyword>
<gene>
    <name evidence="1" type="ORF">LTRI10_LOCUS51449</name>
</gene>
<dbReference type="Proteomes" id="UP001497516">
    <property type="component" value="Chromosome 9"/>
</dbReference>
<name>A0AAV2GPB1_9ROSI</name>
<reference evidence="1 2" key="1">
    <citation type="submission" date="2024-04" db="EMBL/GenBank/DDBJ databases">
        <authorList>
            <person name="Fracassetti M."/>
        </authorList>
    </citation>
    <scope>NUCLEOTIDE SEQUENCE [LARGE SCALE GENOMIC DNA]</scope>
</reference>
<evidence type="ECO:0000313" key="2">
    <source>
        <dbReference type="Proteomes" id="UP001497516"/>
    </source>
</evidence>
<sequence>MLPRHRLIVEEHDRYLHQLIPRHHDDDDLRHRGLELAVGQLQLLQVRDRRERLVLVFEARRRLPDDAAADAE</sequence>
<accession>A0AAV2GPB1</accession>
<proteinExistence type="predicted"/>
<dbReference type="EMBL" id="OZ034822">
    <property type="protein sequence ID" value="CAL1412137.1"/>
    <property type="molecule type" value="Genomic_DNA"/>
</dbReference>
<organism evidence="1 2">
    <name type="scientific">Linum trigynum</name>
    <dbReference type="NCBI Taxonomy" id="586398"/>
    <lineage>
        <taxon>Eukaryota</taxon>
        <taxon>Viridiplantae</taxon>
        <taxon>Streptophyta</taxon>
        <taxon>Embryophyta</taxon>
        <taxon>Tracheophyta</taxon>
        <taxon>Spermatophyta</taxon>
        <taxon>Magnoliopsida</taxon>
        <taxon>eudicotyledons</taxon>
        <taxon>Gunneridae</taxon>
        <taxon>Pentapetalae</taxon>
        <taxon>rosids</taxon>
        <taxon>fabids</taxon>
        <taxon>Malpighiales</taxon>
        <taxon>Linaceae</taxon>
        <taxon>Linum</taxon>
    </lineage>
</organism>
<evidence type="ECO:0000313" key="1">
    <source>
        <dbReference type="EMBL" id="CAL1412137.1"/>
    </source>
</evidence>